<dbReference type="EMBL" id="CP029803">
    <property type="protein sequence ID" value="AWT58913.1"/>
    <property type="molecule type" value="Genomic_DNA"/>
</dbReference>
<proteinExistence type="inferred from homology"/>
<dbReference type="KEGG" id="mtar:DF168_00085"/>
<name>A0A2Z4AAT4_9BACT</name>
<keyword evidence="2" id="KW-0560">Oxidoreductase</keyword>
<reference evidence="2 3" key="1">
    <citation type="submission" date="2018-06" db="EMBL/GenBank/DDBJ databases">
        <title>Draft Genome Sequence of a Novel Marine Bacterium Related to the Verrucomicrobia.</title>
        <authorList>
            <person name="Vosseberg J."/>
            <person name="Martijn J."/>
            <person name="Ettema T.J.G."/>
        </authorList>
    </citation>
    <scope>NUCLEOTIDE SEQUENCE [LARGE SCALE GENOMIC DNA]</scope>
    <source>
        <strain evidence="2">TARA_B100001123</strain>
    </source>
</reference>
<evidence type="ECO:0000256" key="1">
    <source>
        <dbReference type="ARBA" id="ARBA00006484"/>
    </source>
</evidence>
<accession>A0A2Z4AAT4</accession>
<dbReference type="Gene3D" id="3.40.50.720">
    <property type="entry name" value="NAD(P)-binding Rossmann-like Domain"/>
    <property type="match status" value="1"/>
</dbReference>
<dbReference type="InterPro" id="IPR036291">
    <property type="entry name" value="NAD(P)-bd_dom_sf"/>
</dbReference>
<dbReference type="FunFam" id="3.40.50.720:FF:000084">
    <property type="entry name" value="Short-chain dehydrogenase reductase"/>
    <property type="match status" value="1"/>
</dbReference>
<dbReference type="PRINTS" id="PR00081">
    <property type="entry name" value="GDHRDH"/>
</dbReference>
<dbReference type="GO" id="GO:0030497">
    <property type="term" value="P:fatty acid elongation"/>
    <property type="evidence" value="ECO:0007669"/>
    <property type="project" value="TreeGrafter"/>
</dbReference>
<gene>
    <name evidence="2" type="primary">lvr</name>
    <name evidence="2" type="ORF">DF168_00085</name>
</gene>
<dbReference type="AlphaFoldDB" id="A0A2Z4AAT4"/>
<evidence type="ECO:0000313" key="2">
    <source>
        <dbReference type="EMBL" id="AWT58913.1"/>
    </source>
</evidence>
<sequence>MSKLRFAASVERRVAFVTGGARGLGRACALRIAEEGRDIAIIDILEEEANDAVKAVKDFGQKAIFIRADVSKEAQVRAAVSKTVEIFGRLDILVCCAGILGLEAPFLEQSSSDFDKVMKINLYGSYYAHQAVLPHMLKRGWGRCASITSGARRAASNQVPYGVSKGALHSFIGALGNPYARQGVFVNGVEPGRALTDMVVPRFSKRFLSDPGNPLGRYSDAEEVAEVVEFLCSERNTYTTGSVWSVKGSTG</sequence>
<dbReference type="Proteomes" id="UP000247465">
    <property type="component" value="Chromosome"/>
</dbReference>
<dbReference type="PANTHER" id="PTHR42760:SF40">
    <property type="entry name" value="3-OXOACYL-[ACYL-CARRIER-PROTEIN] REDUCTASE, CHLOROPLASTIC"/>
    <property type="match status" value="1"/>
</dbReference>
<dbReference type="CDD" id="cd05233">
    <property type="entry name" value="SDR_c"/>
    <property type="match status" value="1"/>
</dbReference>
<organism evidence="2 3">
    <name type="scientific">Candidatus Moanibacter tarae</name>
    <dbReference type="NCBI Taxonomy" id="2200854"/>
    <lineage>
        <taxon>Bacteria</taxon>
        <taxon>Pseudomonadati</taxon>
        <taxon>Verrucomicrobiota</taxon>
        <taxon>Opitutia</taxon>
        <taxon>Puniceicoccales</taxon>
        <taxon>Puniceicoccales incertae sedis</taxon>
        <taxon>Candidatus Moanibacter</taxon>
    </lineage>
</organism>
<comment type="similarity">
    <text evidence="1">Belongs to the short-chain dehydrogenases/reductases (SDR) family.</text>
</comment>
<dbReference type="PANTHER" id="PTHR42760">
    <property type="entry name" value="SHORT-CHAIN DEHYDROGENASES/REDUCTASES FAMILY MEMBER"/>
    <property type="match status" value="1"/>
</dbReference>
<dbReference type="InterPro" id="IPR002347">
    <property type="entry name" value="SDR_fam"/>
</dbReference>
<evidence type="ECO:0000313" key="3">
    <source>
        <dbReference type="Proteomes" id="UP000247465"/>
    </source>
</evidence>
<dbReference type="GO" id="GO:0016616">
    <property type="term" value="F:oxidoreductase activity, acting on the CH-OH group of donors, NAD or NADP as acceptor"/>
    <property type="evidence" value="ECO:0007669"/>
    <property type="project" value="TreeGrafter"/>
</dbReference>
<protein>
    <submittedName>
        <fullName evidence="2">Levodione reductase</fullName>
        <ecNumber evidence="2">1.1.1.-</ecNumber>
    </submittedName>
</protein>
<dbReference type="Pfam" id="PF13561">
    <property type="entry name" value="adh_short_C2"/>
    <property type="match status" value="1"/>
</dbReference>
<dbReference type="SUPFAM" id="SSF51735">
    <property type="entry name" value="NAD(P)-binding Rossmann-fold domains"/>
    <property type="match status" value="1"/>
</dbReference>
<dbReference type="EC" id="1.1.1.-" evidence="2"/>